<protein>
    <recommendedName>
        <fullName evidence="2">Cysteine-rich domain-containing protein</fullName>
    </recommendedName>
</protein>
<accession>A0A644Z9E2</accession>
<evidence type="ECO:0000313" key="1">
    <source>
        <dbReference type="EMBL" id="MPM37505.1"/>
    </source>
</evidence>
<organism evidence="1">
    <name type="scientific">bioreactor metagenome</name>
    <dbReference type="NCBI Taxonomy" id="1076179"/>
    <lineage>
        <taxon>unclassified sequences</taxon>
        <taxon>metagenomes</taxon>
        <taxon>ecological metagenomes</taxon>
    </lineage>
</organism>
<dbReference type="EMBL" id="VSSQ01007972">
    <property type="protein sequence ID" value="MPM37505.1"/>
    <property type="molecule type" value="Genomic_DNA"/>
</dbReference>
<evidence type="ECO:0008006" key="2">
    <source>
        <dbReference type="Google" id="ProtNLM"/>
    </source>
</evidence>
<dbReference type="AlphaFoldDB" id="A0A644Z9E2"/>
<name>A0A644Z9E2_9ZZZZ</name>
<proteinExistence type="predicted"/>
<reference evidence="1" key="1">
    <citation type="submission" date="2019-08" db="EMBL/GenBank/DDBJ databases">
        <authorList>
            <person name="Kucharzyk K."/>
            <person name="Murdoch R.W."/>
            <person name="Higgins S."/>
            <person name="Loffler F."/>
        </authorList>
    </citation>
    <scope>NUCLEOTIDE SEQUENCE</scope>
</reference>
<gene>
    <name evidence="1" type="ORF">SDC9_84123</name>
</gene>
<comment type="caution">
    <text evidence="1">The sequence shown here is derived from an EMBL/GenBank/DDBJ whole genome shotgun (WGS) entry which is preliminary data.</text>
</comment>
<sequence>MSTLFAPGCALMVYKPKLAKKVETYLLKNGQIDGVHMTCCHHDPEQPKGTVIVNTCAGCDRRFRQLYDDVDTVSLWEMIAAMDSFPFPDYGGARMSVHDACPTRDQPRVHNAVRQLLERMNIEVVEAEKTREHSRCCGSTYLEKGLPMEEVYEKCRDRGEDFPCEEVVCYCVACAMYLHAGGKEPRYLVDLLFGEPTTLNMSDIIPLNEKVKSFIETH</sequence>